<comment type="caution">
    <text evidence="2">The sequence shown here is derived from an EMBL/GenBank/DDBJ whole genome shotgun (WGS) entry which is preliminary data.</text>
</comment>
<dbReference type="Gene3D" id="3.30.870.10">
    <property type="entry name" value="Endonuclease Chain A"/>
    <property type="match status" value="1"/>
</dbReference>
<gene>
    <name evidence="2" type="ORF">ACFODZ_15585</name>
</gene>
<proteinExistence type="predicted"/>
<name>A0ABV7JC74_9GAMM</name>
<evidence type="ECO:0000313" key="2">
    <source>
        <dbReference type="EMBL" id="MFC3195676.1"/>
    </source>
</evidence>
<dbReference type="InterPro" id="IPR025202">
    <property type="entry name" value="PLD-like_dom"/>
</dbReference>
<dbReference type="InterPro" id="IPR001736">
    <property type="entry name" value="PLipase_D/transphosphatidylase"/>
</dbReference>
<organism evidence="2 3">
    <name type="scientific">Marinicella sediminis</name>
    <dbReference type="NCBI Taxonomy" id="1792834"/>
    <lineage>
        <taxon>Bacteria</taxon>
        <taxon>Pseudomonadati</taxon>
        <taxon>Pseudomonadota</taxon>
        <taxon>Gammaproteobacteria</taxon>
        <taxon>Lysobacterales</taxon>
        <taxon>Marinicellaceae</taxon>
        <taxon>Marinicella</taxon>
    </lineage>
</organism>
<dbReference type="SUPFAM" id="SSF56024">
    <property type="entry name" value="Phospholipase D/nuclease"/>
    <property type="match status" value="1"/>
</dbReference>
<dbReference type="CDD" id="cd09159">
    <property type="entry name" value="PLDc_ybhO_like_2"/>
    <property type="match status" value="1"/>
</dbReference>
<dbReference type="EMBL" id="JBHRTS010000009">
    <property type="protein sequence ID" value="MFC3195676.1"/>
    <property type="molecule type" value="Genomic_DNA"/>
</dbReference>
<dbReference type="Proteomes" id="UP001595533">
    <property type="component" value="Unassembled WGS sequence"/>
</dbReference>
<sequence length="174" mass="20701">MRTHLHHKVKTSKNRIWLASAYFVPSLKLRRLLIHAAKRGVDIKLMVPGKRTDSMMSRYIGQGYYKKFLKNNIKIYEYQNHFIHSKVIIVDDWVTIGSSNFDLWSAKWNLEANQEIKDPIFTQKIPLMYESDILSCNEITQNMWQKRTFTLKLKIYIWKYIGKFITITGLNGRE</sequence>
<evidence type="ECO:0000259" key="1">
    <source>
        <dbReference type="PROSITE" id="PS50035"/>
    </source>
</evidence>
<keyword evidence="3" id="KW-1185">Reference proteome</keyword>
<feature type="domain" description="PLD phosphodiesterase" evidence="1">
    <location>
        <begin position="79"/>
        <end position="105"/>
    </location>
</feature>
<reference evidence="3" key="1">
    <citation type="journal article" date="2019" name="Int. J. Syst. Evol. Microbiol.">
        <title>The Global Catalogue of Microorganisms (GCM) 10K type strain sequencing project: providing services to taxonomists for standard genome sequencing and annotation.</title>
        <authorList>
            <consortium name="The Broad Institute Genomics Platform"/>
            <consortium name="The Broad Institute Genome Sequencing Center for Infectious Disease"/>
            <person name="Wu L."/>
            <person name="Ma J."/>
        </authorList>
    </citation>
    <scope>NUCLEOTIDE SEQUENCE [LARGE SCALE GENOMIC DNA]</scope>
    <source>
        <strain evidence="3">KCTC 42953</strain>
    </source>
</reference>
<accession>A0ABV7JC74</accession>
<evidence type="ECO:0000313" key="3">
    <source>
        <dbReference type="Proteomes" id="UP001595533"/>
    </source>
</evidence>
<dbReference type="Pfam" id="PF13091">
    <property type="entry name" value="PLDc_2"/>
    <property type="match status" value="1"/>
</dbReference>
<dbReference type="PANTHER" id="PTHR21248:SF23">
    <property type="entry name" value="CARDIOLIPIN SYNTHASE B"/>
    <property type="match status" value="1"/>
</dbReference>
<dbReference type="RefSeq" id="WP_269799125.1">
    <property type="nucleotide sequence ID" value="NZ_JBHRTS010000009.1"/>
</dbReference>
<dbReference type="PANTHER" id="PTHR21248">
    <property type="entry name" value="CARDIOLIPIN SYNTHASE"/>
    <property type="match status" value="1"/>
</dbReference>
<protein>
    <submittedName>
        <fullName evidence="2">Phospholipase D-like domain-containing protein</fullName>
    </submittedName>
</protein>
<dbReference type="PROSITE" id="PS50035">
    <property type="entry name" value="PLD"/>
    <property type="match status" value="1"/>
</dbReference>